<feature type="domain" description="Aminotransferase class I/classII large" evidence="9">
    <location>
        <begin position="41"/>
        <end position="383"/>
    </location>
</feature>
<gene>
    <name evidence="8" type="primary">kbl</name>
    <name evidence="10" type="ORF">SAMN02982929_06600</name>
    <name evidence="11" type="ORF">SAMN05216506_11356</name>
</gene>
<protein>
    <recommendedName>
        <fullName evidence="8">2-amino-3-ketobutyrate coenzyme A ligase</fullName>
        <shortName evidence="8">AKB ligase</shortName>
        <ecNumber evidence="8">2.3.1.29</ecNumber>
    </recommendedName>
    <alternativeName>
        <fullName evidence="8">Glycine acetyltransferase</fullName>
    </alternativeName>
</protein>
<name>A0A1H6EJ35_9PSEU</name>
<evidence type="ECO:0000256" key="4">
    <source>
        <dbReference type="ARBA" id="ARBA00022679"/>
    </source>
</evidence>
<accession>A0A1I2CA43</accession>
<feature type="binding site" description="in other chain" evidence="8">
    <location>
        <begin position="206"/>
        <end position="209"/>
    </location>
    <ligand>
        <name>pyridoxal 5'-phosphate</name>
        <dbReference type="ChEBI" id="CHEBI:597326"/>
        <note>ligand shared between dimeric partners</note>
    </ligand>
</feature>
<feature type="binding site" description="in other chain" evidence="8">
    <location>
        <begin position="237"/>
        <end position="240"/>
    </location>
    <ligand>
        <name>pyridoxal 5'-phosphate</name>
        <dbReference type="ChEBI" id="CHEBI:597326"/>
        <note>ligand shared between dimeric partners</note>
    </ligand>
</feature>
<dbReference type="FunFam" id="3.90.1150.10:FF:000004">
    <property type="entry name" value="2-amino-3-ketobutyrate coenzyme A ligase"/>
    <property type="match status" value="1"/>
</dbReference>
<dbReference type="InterPro" id="IPR011282">
    <property type="entry name" value="2am3keto_CoA_ligase"/>
</dbReference>
<evidence type="ECO:0000256" key="1">
    <source>
        <dbReference type="ARBA" id="ARBA00004746"/>
    </source>
</evidence>
<dbReference type="GO" id="GO:0030170">
    <property type="term" value="F:pyridoxal phosphate binding"/>
    <property type="evidence" value="ECO:0007669"/>
    <property type="project" value="UniProtKB-UniRule"/>
</dbReference>
<dbReference type="Proteomes" id="UP000199690">
    <property type="component" value="Unassembled WGS sequence"/>
</dbReference>
<evidence type="ECO:0000256" key="7">
    <source>
        <dbReference type="ARBA" id="ARBA00047715"/>
    </source>
</evidence>
<dbReference type="HAMAP" id="MF_00985">
    <property type="entry name" value="2am3keto_CoA_ligase"/>
    <property type="match status" value="1"/>
</dbReference>
<keyword evidence="5 8" id="KW-0663">Pyridoxal phosphate</keyword>
<evidence type="ECO:0000313" key="12">
    <source>
        <dbReference type="Proteomes" id="UP000199690"/>
    </source>
</evidence>
<keyword evidence="6 8" id="KW-0012">Acyltransferase</keyword>
<dbReference type="RefSeq" id="WP_093356976.1">
    <property type="nucleotide sequence ID" value="NZ_FNVB01000013.1"/>
</dbReference>
<comment type="function">
    <text evidence="8">Catalyzes the cleavage of 2-amino-3-ketobutyrate to glycine and acetyl-CoA.</text>
</comment>
<evidence type="ECO:0000313" key="13">
    <source>
        <dbReference type="Proteomes" id="UP000236729"/>
    </source>
</evidence>
<dbReference type="Gene3D" id="3.90.1150.10">
    <property type="entry name" value="Aspartate Aminotransferase, domain 1"/>
    <property type="match status" value="1"/>
</dbReference>
<accession>A0A1H6EJ35</accession>
<keyword evidence="12" id="KW-1185">Reference proteome</keyword>
<dbReference type="GO" id="GO:0016874">
    <property type="term" value="F:ligase activity"/>
    <property type="evidence" value="ECO:0007669"/>
    <property type="project" value="UniProtKB-KW"/>
</dbReference>
<reference evidence="10" key="1">
    <citation type="submission" date="2016-10" db="EMBL/GenBank/DDBJ databases">
        <authorList>
            <person name="de Groot N.N."/>
        </authorList>
    </citation>
    <scope>NUCLEOTIDE SEQUENCE [LARGE SCALE GENOMIC DNA]</scope>
    <source>
        <strain evidence="10">ATCC 20501</strain>
    </source>
</reference>
<proteinExistence type="inferred from homology"/>
<evidence type="ECO:0000259" key="9">
    <source>
        <dbReference type="Pfam" id="PF00155"/>
    </source>
</evidence>
<dbReference type="UniPathway" id="UPA00046">
    <property type="reaction ID" value="UER00506"/>
</dbReference>
<comment type="pathway">
    <text evidence="1">Cofactor biosynthesis; biotin biosynthesis.</text>
</comment>
<dbReference type="EMBL" id="FNVB01000013">
    <property type="protein sequence ID" value="SEG96976.1"/>
    <property type="molecule type" value="Genomic_DNA"/>
</dbReference>
<comment type="pathway">
    <text evidence="8">Amino-acid degradation; L-threonine degradation via oxydo-reductase pathway; glycine from L-threonine: step 2/2.</text>
</comment>
<feature type="binding site" evidence="8">
    <location>
        <position position="134"/>
    </location>
    <ligand>
        <name>substrate</name>
    </ligand>
</feature>
<evidence type="ECO:0000256" key="3">
    <source>
        <dbReference type="ARBA" id="ARBA00011738"/>
    </source>
</evidence>
<feature type="binding site" evidence="8">
    <location>
        <position position="364"/>
    </location>
    <ligand>
        <name>substrate</name>
    </ligand>
</feature>
<comment type="catalytic activity">
    <reaction evidence="7">
        <text>6-carboxyhexanoyl-[ACP] + L-alanine + H(+) = (8S)-8-amino-7-oxononanoate + holo-[ACP] + CO2</text>
        <dbReference type="Rhea" id="RHEA:42288"/>
        <dbReference type="Rhea" id="RHEA-COMP:9685"/>
        <dbReference type="Rhea" id="RHEA-COMP:9955"/>
        <dbReference type="ChEBI" id="CHEBI:15378"/>
        <dbReference type="ChEBI" id="CHEBI:16526"/>
        <dbReference type="ChEBI" id="CHEBI:57972"/>
        <dbReference type="ChEBI" id="CHEBI:64479"/>
        <dbReference type="ChEBI" id="CHEBI:78846"/>
        <dbReference type="ChEBI" id="CHEBI:149468"/>
        <dbReference type="EC" id="2.3.1.47"/>
    </reaction>
</comment>
<dbReference type="SUPFAM" id="SSF53383">
    <property type="entry name" value="PLP-dependent transferases"/>
    <property type="match status" value="1"/>
</dbReference>
<dbReference type="InterPro" id="IPR050087">
    <property type="entry name" value="AON_synthase_class-II"/>
</dbReference>
<dbReference type="GO" id="GO:0019518">
    <property type="term" value="P:L-threonine catabolic process to glycine"/>
    <property type="evidence" value="ECO:0007669"/>
    <property type="project" value="UniProtKB-UniRule"/>
</dbReference>
<organism evidence="10 13">
    <name type="scientific">Saccharopolyspora kobensis</name>
    <dbReference type="NCBI Taxonomy" id="146035"/>
    <lineage>
        <taxon>Bacteria</taxon>
        <taxon>Bacillati</taxon>
        <taxon>Actinomycetota</taxon>
        <taxon>Actinomycetes</taxon>
        <taxon>Pseudonocardiales</taxon>
        <taxon>Pseudonocardiaceae</taxon>
        <taxon>Saccharopolyspora</taxon>
    </lineage>
</organism>
<dbReference type="EC" id="2.3.1.29" evidence="8"/>
<dbReference type="GO" id="GO:0005829">
    <property type="term" value="C:cytosol"/>
    <property type="evidence" value="ECO:0007669"/>
    <property type="project" value="TreeGrafter"/>
</dbReference>
<evidence type="ECO:0000256" key="8">
    <source>
        <dbReference type="HAMAP-Rule" id="MF_00985"/>
    </source>
</evidence>
<evidence type="ECO:0000256" key="6">
    <source>
        <dbReference type="ARBA" id="ARBA00023315"/>
    </source>
</evidence>
<dbReference type="AlphaFoldDB" id="A0A1H6EJ35"/>
<sequence>MYTIAEGLRAELDEIRAAGLYKDERVLESPQSARVGVADAEVLNFCANNYLGLADHPALLGAAEQALSKWGFGMASVRFICGTQAPHKELERRLSQFLGTDDTILYSSCFDANGGLFETLLDERDAVISDELNHASIIDGIRLCKARRGRYRNRDMADLERLLQENADARRKLIVTDGVFSMDGYLAPLDEICALAEKYQALVVVDDSHAVGFTGPNGAGTPELFGVTDKVDVVTGTLGKALGGASGGYVSGRAEIVELLRQRSRPYLFSNSLAPSIVAASLAALDLVASQPELRQQLQDNSELFRRRMTEEGFDLLPGEHPIIPVMIGDAAEAARMADLLLAEGVYVIGFSYPVVPKGKARIRTQMSAAHTAADVERAVAAFVAARARMVSIDG</sequence>
<feature type="modified residue" description="N6-(pyridoxal phosphate)lysine" evidence="8">
    <location>
        <position position="240"/>
    </location>
</feature>
<evidence type="ECO:0000313" key="10">
    <source>
        <dbReference type="EMBL" id="SEG96976.1"/>
    </source>
</evidence>
<keyword evidence="4 8" id="KW-0808">Transferase</keyword>
<dbReference type="GO" id="GO:0008710">
    <property type="term" value="F:8-amino-7-oxononanoate synthase activity"/>
    <property type="evidence" value="ECO:0007669"/>
    <property type="project" value="UniProtKB-EC"/>
</dbReference>
<dbReference type="PANTHER" id="PTHR13693">
    <property type="entry name" value="CLASS II AMINOTRANSFERASE/8-AMINO-7-OXONONANOATE SYNTHASE"/>
    <property type="match status" value="1"/>
</dbReference>
<dbReference type="InterPro" id="IPR004839">
    <property type="entry name" value="Aminotransferase_I/II_large"/>
</dbReference>
<feature type="binding site" description="in other chain" evidence="8">
    <location>
        <position position="181"/>
    </location>
    <ligand>
        <name>pyridoxal 5'-phosphate</name>
        <dbReference type="ChEBI" id="CHEBI:597326"/>
        <note>ligand shared between dimeric partners</note>
    </ligand>
</feature>
<dbReference type="Pfam" id="PF00155">
    <property type="entry name" value="Aminotran_1_2"/>
    <property type="match status" value="1"/>
</dbReference>
<dbReference type="InterPro" id="IPR015421">
    <property type="entry name" value="PyrdxlP-dep_Trfase_major"/>
</dbReference>
<keyword evidence="10" id="KW-0436">Ligase</keyword>
<dbReference type="PROSITE" id="PS00599">
    <property type="entry name" value="AA_TRANSFER_CLASS_2"/>
    <property type="match status" value="1"/>
</dbReference>
<comment type="similarity">
    <text evidence="2">Belongs to the class-II pyridoxal-phosphate-dependent aminotransferase family. BioF subfamily.</text>
</comment>
<reference evidence="12 13" key="2">
    <citation type="submission" date="2016-10" db="EMBL/GenBank/DDBJ databases">
        <authorList>
            <person name="Varghese N."/>
            <person name="Submissions S."/>
        </authorList>
    </citation>
    <scope>NUCLEOTIDE SEQUENCE [LARGE SCALE GENOMIC DNA]</scope>
    <source>
        <strain evidence="13">ATCC 20501</strain>
        <strain evidence="11 12">CGMCC 4.3529</strain>
    </source>
</reference>
<dbReference type="FunFam" id="3.40.640.10:FF:000006">
    <property type="entry name" value="5-aminolevulinate synthase, mitochondrial"/>
    <property type="match status" value="1"/>
</dbReference>
<dbReference type="GO" id="GO:0008890">
    <property type="term" value="F:glycine C-acetyltransferase activity"/>
    <property type="evidence" value="ECO:0007669"/>
    <property type="project" value="UniProtKB-UniRule"/>
</dbReference>
<dbReference type="CDD" id="cd06454">
    <property type="entry name" value="KBL_like"/>
    <property type="match status" value="1"/>
</dbReference>
<dbReference type="InterPro" id="IPR015422">
    <property type="entry name" value="PyrdxlP-dep_Trfase_small"/>
</dbReference>
<dbReference type="InterPro" id="IPR015424">
    <property type="entry name" value="PyrdxlP-dep_Trfase"/>
</dbReference>
<evidence type="ECO:0000313" key="11">
    <source>
        <dbReference type="EMBL" id="SFE65207.1"/>
    </source>
</evidence>
<feature type="binding site" evidence="8">
    <location>
        <begin position="270"/>
        <end position="271"/>
    </location>
    <ligand>
        <name>pyridoxal 5'-phosphate</name>
        <dbReference type="ChEBI" id="CHEBI:597326"/>
        <note>ligand shared between dimeric partners</note>
    </ligand>
</feature>
<comment type="cofactor">
    <cofactor evidence="8">
        <name>pyridoxal 5'-phosphate</name>
        <dbReference type="ChEBI" id="CHEBI:597326"/>
    </cofactor>
    <text evidence="8">Binds 1 pyridoxal phosphate per subunit.</text>
</comment>
<evidence type="ECO:0000256" key="2">
    <source>
        <dbReference type="ARBA" id="ARBA00010008"/>
    </source>
</evidence>
<dbReference type="PANTHER" id="PTHR13693:SF102">
    <property type="entry name" value="2-AMINO-3-KETOBUTYRATE COENZYME A LIGASE, MITOCHONDRIAL"/>
    <property type="match status" value="1"/>
</dbReference>
<dbReference type="Proteomes" id="UP000236729">
    <property type="component" value="Unassembled WGS sequence"/>
</dbReference>
<evidence type="ECO:0000256" key="5">
    <source>
        <dbReference type="ARBA" id="ARBA00022898"/>
    </source>
</evidence>
<dbReference type="EMBL" id="FOME01000013">
    <property type="protein sequence ID" value="SFE65207.1"/>
    <property type="molecule type" value="Genomic_DNA"/>
</dbReference>
<dbReference type="Gene3D" id="3.40.640.10">
    <property type="entry name" value="Type I PLP-dependent aspartate aminotransferase-like (Major domain)"/>
    <property type="match status" value="1"/>
</dbReference>
<dbReference type="NCBIfam" id="TIGR01822">
    <property type="entry name" value="2am3keto_CoA"/>
    <property type="match status" value="1"/>
</dbReference>
<comment type="catalytic activity">
    <reaction evidence="8">
        <text>glycine + acetyl-CoA = (2S)-2-amino-3-oxobutanoate + CoA</text>
        <dbReference type="Rhea" id="RHEA:20736"/>
        <dbReference type="ChEBI" id="CHEBI:57287"/>
        <dbReference type="ChEBI" id="CHEBI:57288"/>
        <dbReference type="ChEBI" id="CHEBI:57305"/>
        <dbReference type="ChEBI" id="CHEBI:78948"/>
        <dbReference type="EC" id="2.3.1.29"/>
    </reaction>
</comment>
<comment type="subunit">
    <text evidence="3 8">Homodimer.</text>
</comment>
<feature type="binding site" description="in other chain" evidence="8">
    <location>
        <begin position="109"/>
        <end position="110"/>
    </location>
    <ligand>
        <name>pyridoxal 5'-phosphate</name>
        <dbReference type="ChEBI" id="CHEBI:597326"/>
        <note>ligand shared between dimeric partners</note>
    </ligand>
</feature>
<dbReference type="NCBIfam" id="NF005394">
    <property type="entry name" value="PRK06939.1"/>
    <property type="match status" value="1"/>
</dbReference>
<dbReference type="InterPro" id="IPR001917">
    <property type="entry name" value="Aminotrans_II_pyridoxalP_BS"/>
</dbReference>
<dbReference type="SMR" id="A0A1H6EJ35"/>